<keyword evidence="1" id="KW-1133">Transmembrane helix</keyword>
<name>A0A7X3G9K9_9STRE</name>
<dbReference type="InterPro" id="IPR016977">
    <property type="entry name" value="ComGF"/>
</dbReference>
<dbReference type="RefSeq" id="WP_160332737.1">
    <property type="nucleotide sequence ID" value="NZ_CATKDJ010000041.1"/>
</dbReference>
<sequence length="149" mass="17301">MSKYMFYHPRLQAFTLLEALVALLVISGSCLLFQALTLLLFQDIRYQERASNQDWLLFTAHMEQEFLEAHFDAVSDHEIYLDQKGKGQKIAYWPKQAEIRKTGGRNQNQGSQTLLFGVQSMEVEERSGLVQLRAVLADGKEREWVYRVD</sequence>
<evidence type="ECO:0000313" key="3">
    <source>
        <dbReference type="Proteomes" id="UP000461595"/>
    </source>
</evidence>
<protein>
    <submittedName>
        <fullName evidence="2">Competence protein ComGF</fullName>
    </submittedName>
</protein>
<evidence type="ECO:0000256" key="1">
    <source>
        <dbReference type="SAM" id="Phobius"/>
    </source>
</evidence>
<feature type="transmembrane region" description="Helical" evidence="1">
    <location>
        <begin position="20"/>
        <end position="41"/>
    </location>
</feature>
<keyword evidence="1" id="KW-0812">Transmembrane</keyword>
<evidence type="ECO:0000313" key="2">
    <source>
        <dbReference type="EMBL" id="MVX58926.1"/>
    </source>
</evidence>
<dbReference type="NCBIfam" id="NF041002">
    <property type="entry name" value="pilin_ComGF"/>
    <property type="match status" value="1"/>
</dbReference>
<keyword evidence="1" id="KW-0472">Membrane</keyword>
<gene>
    <name evidence="2" type="ORF">E5983_04600</name>
</gene>
<dbReference type="EMBL" id="WSRS01000032">
    <property type="protein sequence ID" value="MVX58926.1"/>
    <property type="molecule type" value="Genomic_DNA"/>
</dbReference>
<accession>A0A7X3G9K9</accession>
<organism evidence="2 3">
    <name type="scientific">Streptococcus danieliae</name>
    <dbReference type="NCBI Taxonomy" id="747656"/>
    <lineage>
        <taxon>Bacteria</taxon>
        <taxon>Bacillati</taxon>
        <taxon>Bacillota</taxon>
        <taxon>Bacilli</taxon>
        <taxon>Lactobacillales</taxon>
        <taxon>Streptococcaceae</taxon>
        <taxon>Streptococcus</taxon>
    </lineage>
</organism>
<dbReference type="AlphaFoldDB" id="A0A7X3G9K9"/>
<dbReference type="PROSITE" id="PS51257">
    <property type="entry name" value="PROKAR_LIPOPROTEIN"/>
    <property type="match status" value="1"/>
</dbReference>
<dbReference type="Proteomes" id="UP000461595">
    <property type="component" value="Unassembled WGS sequence"/>
</dbReference>
<dbReference type="Pfam" id="PF15980">
    <property type="entry name" value="ComGF"/>
    <property type="match status" value="1"/>
</dbReference>
<proteinExistence type="predicted"/>
<comment type="caution">
    <text evidence="2">The sequence shown here is derived from an EMBL/GenBank/DDBJ whole genome shotgun (WGS) entry which is preliminary data.</text>
</comment>
<reference evidence="2 3" key="1">
    <citation type="submission" date="2019-12" db="EMBL/GenBank/DDBJ databases">
        <title>Microbes associate with the intestines of laboratory mice.</title>
        <authorList>
            <person name="Navarre W."/>
            <person name="Wong E."/>
        </authorList>
    </citation>
    <scope>NUCLEOTIDE SEQUENCE [LARGE SCALE GENOMIC DNA]</scope>
    <source>
        <strain evidence="2 3">NM51_B2-22</strain>
    </source>
</reference>
<dbReference type="OrthoDB" id="2231423at2"/>